<organism evidence="4 5">
    <name type="scientific">Streptococcus ovuberis</name>
    <dbReference type="NCBI Taxonomy" id="1936207"/>
    <lineage>
        <taxon>Bacteria</taxon>
        <taxon>Bacillati</taxon>
        <taxon>Bacillota</taxon>
        <taxon>Bacilli</taxon>
        <taxon>Lactobacillales</taxon>
        <taxon>Streptococcaceae</taxon>
        <taxon>Streptococcus</taxon>
    </lineage>
</organism>
<sequence length="90" mass="10463">MNKVKRKFYRNTPAFTMMAWSSFLLFVGMMLIGLYTLKEPLMVKGYYLMASIGLISSSFTVAKVVRDNQEDEDDFNNWKEEVSTQNTTQD</sequence>
<dbReference type="PANTHER" id="PTHR37290:SF1">
    <property type="entry name" value="INNER MEMBRANE PROTEIN YIAA"/>
    <property type="match status" value="1"/>
</dbReference>
<protein>
    <recommendedName>
        <fullName evidence="3">YiaAB two helix domain-containing protein</fullName>
    </recommendedName>
</protein>
<dbReference type="InterPro" id="IPR008024">
    <property type="entry name" value="YiaAB"/>
</dbReference>
<keyword evidence="2" id="KW-1133">Transmembrane helix</keyword>
<feature type="transmembrane region" description="Helical" evidence="2">
    <location>
        <begin position="12"/>
        <end position="34"/>
    </location>
</feature>
<dbReference type="PANTHER" id="PTHR37290">
    <property type="entry name" value="INNER MEMBRANE PROTEIN YIAA-RELATED"/>
    <property type="match status" value="1"/>
</dbReference>
<feature type="region of interest" description="Disordered" evidence="1">
    <location>
        <begin position="70"/>
        <end position="90"/>
    </location>
</feature>
<evidence type="ECO:0000313" key="5">
    <source>
        <dbReference type="Proteomes" id="UP000522720"/>
    </source>
</evidence>
<proteinExistence type="predicted"/>
<evidence type="ECO:0000313" key="4">
    <source>
        <dbReference type="EMBL" id="NKZ21080.1"/>
    </source>
</evidence>
<accession>A0A7X6S261</accession>
<dbReference type="GO" id="GO:0005886">
    <property type="term" value="C:plasma membrane"/>
    <property type="evidence" value="ECO:0007669"/>
    <property type="project" value="TreeGrafter"/>
</dbReference>
<feature type="domain" description="YiaAB two helix" evidence="3">
    <location>
        <begin position="15"/>
        <end position="67"/>
    </location>
</feature>
<name>A0A7X6S261_9STRE</name>
<comment type="caution">
    <text evidence="4">The sequence shown here is derived from an EMBL/GenBank/DDBJ whole genome shotgun (WGS) entry which is preliminary data.</text>
</comment>
<dbReference type="GO" id="GO:0006974">
    <property type="term" value="P:DNA damage response"/>
    <property type="evidence" value="ECO:0007669"/>
    <property type="project" value="TreeGrafter"/>
</dbReference>
<keyword evidence="2" id="KW-0472">Membrane</keyword>
<dbReference type="Pfam" id="PF05360">
    <property type="entry name" value="YiaAB"/>
    <property type="match status" value="1"/>
</dbReference>
<reference evidence="4 5" key="1">
    <citation type="submission" date="2020-04" db="EMBL/GenBank/DDBJ databases">
        <title>MicrobeNet Type strains.</title>
        <authorList>
            <person name="Nicholson A.C."/>
        </authorList>
    </citation>
    <scope>NUCLEOTIDE SEQUENCE [LARGE SCALE GENOMIC DNA]</scope>
    <source>
        <strain evidence="4 5">CCUG 69612</strain>
    </source>
</reference>
<feature type="transmembrane region" description="Helical" evidence="2">
    <location>
        <begin position="46"/>
        <end position="65"/>
    </location>
</feature>
<evidence type="ECO:0000256" key="1">
    <source>
        <dbReference type="SAM" id="MobiDB-lite"/>
    </source>
</evidence>
<evidence type="ECO:0000256" key="2">
    <source>
        <dbReference type="SAM" id="Phobius"/>
    </source>
</evidence>
<dbReference type="Proteomes" id="UP000522720">
    <property type="component" value="Unassembled WGS sequence"/>
</dbReference>
<evidence type="ECO:0000259" key="3">
    <source>
        <dbReference type="Pfam" id="PF05360"/>
    </source>
</evidence>
<gene>
    <name evidence="4" type="ORF">HF992_09600</name>
</gene>
<keyword evidence="5" id="KW-1185">Reference proteome</keyword>
<dbReference type="EMBL" id="JAAXPR010000021">
    <property type="protein sequence ID" value="NKZ21080.1"/>
    <property type="molecule type" value="Genomic_DNA"/>
</dbReference>
<dbReference type="RefSeq" id="WP_168549818.1">
    <property type="nucleotide sequence ID" value="NZ_JAAXPR010000021.1"/>
</dbReference>
<keyword evidence="2" id="KW-0812">Transmembrane</keyword>
<dbReference type="AlphaFoldDB" id="A0A7X6S261"/>
<dbReference type="InterPro" id="IPR038972">
    <property type="entry name" value="YiaA-like"/>
</dbReference>